<organism evidence="1 2">
    <name type="scientific">Coniella lustricola</name>
    <dbReference type="NCBI Taxonomy" id="2025994"/>
    <lineage>
        <taxon>Eukaryota</taxon>
        <taxon>Fungi</taxon>
        <taxon>Dikarya</taxon>
        <taxon>Ascomycota</taxon>
        <taxon>Pezizomycotina</taxon>
        <taxon>Sordariomycetes</taxon>
        <taxon>Sordariomycetidae</taxon>
        <taxon>Diaporthales</taxon>
        <taxon>Schizoparmaceae</taxon>
        <taxon>Coniella</taxon>
    </lineage>
</organism>
<dbReference type="AlphaFoldDB" id="A0A2T3AIK5"/>
<evidence type="ECO:0000313" key="1">
    <source>
        <dbReference type="EMBL" id="PSR99289.1"/>
    </source>
</evidence>
<dbReference type="Proteomes" id="UP000241462">
    <property type="component" value="Unassembled WGS sequence"/>
</dbReference>
<dbReference type="InParanoid" id="A0A2T3AIK5"/>
<protein>
    <submittedName>
        <fullName evidence="1">Uncharacterized protein</fullName>
    </submittedName>
</protein>
<evidence type="ECO:0000313" key="2">
    <source>
        <dbReference type="Proteomes" id="UP000241462"/>
    </source>
</evidence>
<dbReference type="EMBL" id="KZ678385">
    <property type="protein sequence ID" value="PSR99289.1"/>
    <property type="molecule type" value="Genomic_DNA"/>
</dbReference>
<name>A0A2T3AIK5_9PEZI</name>
<accession>A0A2T3AIK5</accession>
<keyword evidence="2" id="KW-1185">Reference proteome</keyword>
<proteinExistence type="predicted"/>
<reference evidence="1 2" key="1">
    <citation type="journal article" date="2018" name="Mycol. Prog.">
        <title>Coniella lustricola, a new species from submerged detritus.</title>
        <authorList>
            <person name="Raudabaugh D.B."/>
            <person name="Iturriaga T."/>
            <person name="Carver A."/>
            <person name="Mondo S."/>
            <person name="Pangilinan J."/>
            <person name="Lipzen A."/>
            <person name="He G."/>
            <person name="Amirebrahimi M."/>
            <person name="Grigoriev I.V."/>
            <person name="Miller A.N."/>
        </authorList>
    </citation>
    <scope>NUCLEOTIDE SEQUENCE [LARGE SCALE GENOMIC DNA]</scope>
    <source>
        <strain evidence="1 2">B22-T-1</strain>
    </source>
</reference>
<gene>
    <name evidence="1" type="ORF">BD289DRAFT_49314</name>
</gene>
<sequence length="184" mass="20222">MRRCEQLSEIVTRSWRVGRSISRPRLPVISGHLRAGCVVMSHGEPLPSPKTERFTVKQSGCAACSSAARSTGGRPQGQKQCGGCIRVPHFALGTLAQPNLQKSPLLSLGISGGPTRPVDERWSWRSDRGRPQNWMKNTYRVLMIAGARFGVESAAWVSNRHLLYLAQGSCLTTVWQVVTSILVE</sequence>